<dbReference type="Gene3D" id="3.40.50.1110">
    <property type="entry name" value="SGNH hydrolase"/>
    <property type="match status" value="1"/>
</dbReference>
<dbReference type="GO" id="GO:0006631">
    <property type="term" value="P:fatty acid metabolic process"/>
    <property type="evidence" value="ECO:0007669"/>
    <property type="project" value="EnsemblPlants"/>
</dbReference>
<dbReference type="AlphaFoldDB" id="A0A1R3JW26"/>
<evidence type="ECO:0000313" key="5">
    <source>
        <dbReference type="EMBL" id="OMO99073.1"/>
    </source>
</evidence>
<dbReference type="InterPro" id="IPR001087">
    <property type="entry name" value="GDSL"/>
</dbReference>
<dbReference type="InterPro" id="IPR035669">
    <property type="entry name" value="SGNH_plant_lipase-like"/>
</dbReference>
<dbReference type="Gramene" id="OMO99073">
    <property type="protein sequence ID" value="OMO99073"/>
    <property type="gene ID" value="CCACVL1_03945"/>
</dbReference>
<dbReference type="PANTHER" id="PTHR22835:SF557">
    <property type="entry name" value="LIPASE_HYDROLASE FAMILY PROTEIN, PUTATIVE, EXPRESSED-RELATED"/>
    <property type="match status" value="1"/>
</dbReference>
<comment type="similarity">
    <text evidence="1">Belongs to the 'GDSL' lipolytic enzyme family.</text>
</comment>
<comment type="caution">
    <text evidence="5">The sequence shown here is derived from an EMBL/GenBank/DDBJ whole genome shotgun (WGS) entry which is preliminary data.</text>
</comment>
<dbReference type="Pfam" id="PF00657">
    <property type="entry name" value="Lipase_GDSL"/>
    <property type="match status" value="1"/>
</dbReference>
<protein>
    <submittedName>
        <fullName evidence="5">Lipase, GDSL</fullName>
    </submittedName>
</protein>
<keyword evidence="2" id="KW-0732">Signal</keyword>
<evidence type="ECO:0000256" key="3">
    <source>
        <dbReference type="ARBA" id="ARBA00022801"/>
    </source>
</evidence>
<gene>
    <name evidence="5" type="ORF">CCACVL1_03945</name>
</gene>
<evidence type="ECO:0000256" key="4">
    <source>
        <dbReference type="ARBA" id="ARBA00023180"/>
    </source>
</evidence>
<dbReference type="PANTHER" id="PTHR22835">
    <property type="entry name" value="ZINC FINGER FYVE DOMAIN CONTAINING PROTEIN"/>
    <property type="match status" value="1"/>
</dbReference>
<dbReference type="CDD" id="cd01837">
    <property type="entry name" value="SGNH_plant_lipase_like"/>
    <property type="match status" value="1"/>
</dbReference>
<evidence type="ECO:0000256" key="1">
    <source>
        <dbReference type="ARBA" id="ARBA00008668"/>
    </source>
</evidence>
<name>A0A1R3JW26_COCAP</name>
<dbReference type="SUPFAM" id="SSF52266">
    <property type="entry name" value="SGNH hydrolase"/>
    <property type="match status" value="1"/>
</dbReference>
<keyword evidence="4" id="KW-0325">Glycoprotein</keyword>
<evidence type="ECO:0000313" key="6">
    <source>
        <dbReference type="Proteomes" id="UP000188268"/>
    </source>
</evidence>
<sequence length="395" mass="43793">MATLSTLHSSLQKILMVANFTTIFFLFSYSFPSAYSAITDLTSQRPFKKMYAFGDSFTDTGNTESLTGPNGFVHVSNPPYGTTFFHHPTNRYSDGRLVIDFVAQSLSLPFLPPYRKSQGKDTAYGVNFAVAGSTAINHAFFVKNNLSLDITPESLQTQMIWFNNYLESQGCKDVPADNCKQALIDDALFWVGEIGVNDYAYTLGSTISDDTIRKLAIYSFTQFLQALLHKGAKYVVVQALPTTGCLPLAMTLAPADDRDDLGCVKSVNDQTYAHNLVLQAKLGDLRKQFPDAVIVYADYWNAYRAVMKNPEKYGFKESFKACCGAGDPYNFGVFETCGSPSITACSNPSHYINWDGVHLTEAMYNVVADMFLNGNLTNPPFKSLLEIRKLQKPSN</sequence>
<dbReference type="Proteomes" id="UP000188268">
    <property type="component" value="Unassembled WGS sequence"/>
</dbReference>
<keyword evidence="3" id="KW-0378">Hydrolase</keyword>
<organism evidence="5 6">
    <name type="scientific">Corchorus capsularis</name>
    <name type="common">Jute</name>
    <dbReference type="NCBI Taxonomy" id="210143"/>
    <lineage>
        <taxon>Eukaryota</taxon>
        <taxon>Viridiplantae</taxon>
        <taxon>Streptophyta</taxon>
        <taxon>Embryophyta</taxon>
        <taxon>Tracheophyta</taxon>
        <taxon>Spermatophyta</taxon>
        <taxon>Magnoliopsida</taxon>
        <taxon>eudicotyledons</taxon>
        <taxon>Gunneridae</taxon>
        <taxon>Pentapetalae</taxon>
        <taxon>rosids</taxon>
        <taxon>malvids</taxon>
        <taxon>Malvales</taxon>
        <taxon>Malvaceae</taxon>
        <taxon>Grewioideae</taxon>
        <taxon>Apeibeae</taxon>
        <taxon>Corchorus</taxon>
    </lineage>
</organism>
<dbReference type="STRING" id="210143.A0A1R3JW26"/>
<proteinExistence type="inferred from homology"/>
<dbReference type="OMA" id="PFNKIYA"/>
<dbReference type="EMBL" id="AWWV01006941">
    <property type="protein sequence ID" value="OMO99073.1"/>
    <property type="molecule type" value="Genomic_DNA"/>
</dbReference>
<reference evidence="5 6" key="1">
    <citation type="submission" date="2013-09" db="EMBL/GenBank/DDBJ databases">
        <title>Corchorus capsularis genome sequencing.</title>
        <authorList>
            <person name="Alam M."/>
            <person name="Haque M.S."/>
            <person name="Islam M.S."/>
            <person name="Emdad E.M."/>
            <person name="Islam M.M."/>
            <person name="Ahmed B."/>
            <person name="Halim A."/>
            <person name="Hossen Q.M.M."/>
            <person name="Hossain M.Z."/>
            <person name="Ahmed R."/>
            <person name="Khan M.M."/>
            <person name="Islam R."/>
            <person name="Rashid M.M."/>
            <person name="Khan S.A."/>
            <person name="Rahman M.S."/>
            <person name="Alam M."/>
        </authorList>
    </citation>
    <scope>NUCLEOTIDE SEQUENCE [LARGE SCALE GENOMIC DNA]</scope>
    <source>
        <strain evidence="6">cv. CVL-1</strain>
        <tissue evidence="5">Whole seedling</tissue>
    </source>
</reference>
<evidence type="ECO:0000256" key="2">
    <source>
        <dbReference type="ARBA" id="ARBA00022729"/>
    </source>
</evidence>
<dbReference type="InterPro" id="IPR036514">
    <property type="entry name" value="SGNH_hydro_sf"/>
</dbReference>
<dbReference type="OrthoDB" id="1600564at2759"/>
<accession>A0A1R3JW26</accession>
<keyword evidence="6" id="KW-1185">Reference proteome</keyword>
<dbReference type="GO" id="GO:0008126">
    <property type="term" value="F:acetylesterase activity"/>
    <property type="evidence" value="ECO:0007669"/>
    <property type="project" value="EnsemblPlants"/>
</dbReference>